<dbReference type="PANTHER" id="PTHR33987">
    <property type="entry name" value="CALCINEURIN-LIKE METALLO-PHOSPHOESTERASE SUPERFAMILY PROTEIN"/>
    <property type="match status" value="1"/>
</dbReference>
<dbReference type="CDD" id="cd07389">
    <property type="entry name" value="MPP_PhoD"/>
    <property type="match status" value="1"/>
</dbReference>
<dbReference type="AlphaFoldDB" id="D5H5G3"/>
<dbReference type="Gene3D" id="3.60.21.70">
    <property type="entry name" value="PhoD-like phosphatase"/>
    <property type="match status" value="1"/>
</dbReference>
<dbReference type="KEGG" id="srm:SRM_00347"/>
<gene>
    <name evidence="2" type="ordered locus">SRM_00347</name>
</gene>
<reference evidence="2 3" key="1">
    <citation type="journal article" date="2010" name="ISME J.">
        <title>Fine-scale evolution: genomic, phenotypic and ecological differentiation in two coexisting Salinibacter ruber strains.</title>
        <authorList>
            <person name="Pena A."/>
            <person name="Teeling H."/>
            <person name="Huerta-Cepas J."/>
            <person name="Santos F."/>
            <person name="Yarza P."/>
            <person name="Brito-Echeverria J."/>
            <person name="Lucio M."/>
            <person name="Schmitt-Kopplin P."/>
            <person name="Meseguer I."/>
            <person name="Schenowitz C."/>
            <person name="Dossat C."/>
            <person name="Barbe V."/>
            <person name="Dopazo J."/>
            <person name="Rossello-Mora R."/>
            <person name="Schuler M."/>
            <person name="Glockner F.O."/>
            <person name="Amann R."/>
            <person name="Gabaldon T."/>
            <person name="Anton J."/>
        </authorList>
    </citation>
    <scope>NUCLEOTIDE SEQUENCE [LARGE SCALE GENOMIC DNA]</scope>
    <source>
        <strain evidence="2 3">M8</strain>
    </source>
</reference>
<dbReference type="PANTHER" id="PTHR33987:SF1">
    <property type="entry name" value="CALCINEURIN-LIKE METALLO-PHOSPHOESTERASE SUPERFAMILY PROTEIN"/>
    <property type="match status" value="1"/>
</dbReference>
<evidence type="ECO:0000313" key="2">
    <source>
        <dbReference type="EMBL" id="CBH23268.1"/>
    </source>
</evidence>
<feature type="compositionally biased region" description="Gly residues" evidence="1">
    <location>
        <begin position="17"/>
        <end position="26"/>
    </location>
</feature>
<evidence type="ECO:0008006" key="4">
    <source>
        <dbReference type="Google" id="ProtNLM"/>
    </source>
</evidence>
<dbReference type="InterPro" id="IPR029052">
    <property type="entry name" value="Metallo-depent_PP-like"/>
</dbReference>
<evidence type="ECO:0000256" key="1">
    <source>
        <dbReference type="SAM" id="MobiDB-lite"/>
    </source>
</evidence>
<dbReference type="EMBL" id="FP565814">
    <property type="protein sequence ID" value="CBH23268.1"/>
    <property type="molecule type" value="Genomic_DNA"/>
</dbReference>
<feature type="region of interest" description="Disordered" evidence="1">
    <location>
        <begin position="184"/>
        <end position="211"/>
    </location>
</feature>
<dbReference type="Proteomes" id="UP000000933">
    <property type="component" value="Chromosome"/>
</dbReference>
<dbReference type="InterPro" id="IPR018946">
    <property type="entry name" value="PhoD-like_MPP"/>
</dbReference>
<dbReference type="HOGENOM" id="CLU_1304160_0_0_10"/>
<dbReference type="SUPFAM" id="SSF56300">
    <property type="entry name" value="Metallo-dependent phosphatases"/>
    <property type="match status" value="1"/>
</dbReference>
<feature type="region of interest" description="Disordered" evidence="1">
    <location>
        <begin position="1"/>
        <end position="36"/>
    </location>
</feature>
<dbReference type="InterPro" id="IPR038607">
    <property type="entry name" value="PhoD-like_sf"/>
</dbReference>
<accession>D5H5G3</accession>
<proteinExistence type="predicted"/>
<feature type="compositionally biased region" description="Low complexity" evidence="1">
    <location>
        <begin position="1"/>
        <end position="16"/>
    </location>
</feature>
<sequence>MQVRPVGFAGAFRRGAPPGGLVGSGGTESEPPSIPSEVKAQTPITRIAFGSCNDQAAPQPLWAPIRAAEPDRWIWMGDNVYGDTLNMTALDSIYARQNRRPGHRTLRESTRVIGTWDDHDHGANDAGRSYPKRDRSQAHVLDFMDVPEDHPGRERAGVYSAHTYGPPGKRAKVILLDTRHHRDPITRAPISGQRYFPTRRGTSWARRSGSG</sequence>
<protein>
    <recommendedName>
        <fullName evidence="4">PhoD-like phosphatase metallophosphatase domain-containing protein</fullName>
    </recommendedName>
</protein>
<evidence type="ECO:0000313" key="3">
    <source>
        <dbReference type="Proteomes" id="UP000000933"/>
    </source>
</evidence>
<organism evidence="2 3">
    <name type="scientific">Salinibacter ruber (strain M8)</name>
    <dbReference type="NCBI Taxonomy" id="761659"/>
    <lineage>
        <taxon>Bacteria</taxon>
        <taxon>Pseudomonadati</taxon>
        <taxon>Rhodothermota</taxon>
        <taxon>Rhodothermia</taxon>
        <taxon>Rhodothermales</taxon>
        <taxon>Salinibacteraceae</taxon>
        <taxon>Salinibacter</taxon>
    </lineage>
</organism>
<name>D5H5G3_SALRM</name>
<reference evidence="3" key="2">
    <citation type="submission" date="2010-04" db="EMBL/GenBank/DDBJ databases">
        <title>Genome sequence of Salinibacter ruber M8.</title>
        <authorList>
            <consortium name="Genoscope"/>
        </authorList>
    </citation>
    <scope>NUCLEOTIDE SEQUENCE [LARGE SCALE GENOMIC DNA]</scope>
    <source>
        <strain evidence="3">M8</strain>
    </source>
</reference>